<accession>A0A9Q9ER35</accession>
<evidence type="ECO:0000256" key="3">
    <source>
        <dbReference type="ARBA" id="ARBA00008773"/>
    </source>
</evidence>
<dbReference type="InterPro" id="IPR050732">
    <property type="entry name" value="Beta-glucan_modifiers"/>
</dbReference>
<protein>
    <recommendedName>
        <fullName evidence="4">glucan endo-1,3-beta-D-glucosidase</fullName>
        <ecNumber evidence="4">3.2.1.39</ecNumber>
    </recommendedName>
</protein>
<dbReference type="GO" id="GO:0071555">
    <property type="term" value="P:cell wall organization"/>
    <property type="evidence" value="ECO:0007669"/>
    <property type="project" value="TreeGrafter"/>
</dbReference>
<dbReference type="Gene3D" id="3.20.20.80">
    <property type="entry name" value="Glycosidases"/>
    <property type="match status" value="1"/>
</dbReference>
<evidence type="ECO:0000256" key="6">
    <source>
        <dbReference type="SAM" id="SignalP"/>
    </source>
</evidence>
<evidence type="ECO:0000256" key="4">
    <source>
        <dbReference type="ARBA" id="ARBA00012780"/>
    </source>
</evidence>
<comment type="similarity">
    <text evidence="3">Belongs to the glycosyl hydrolase 17 family.</text>
</comment>
<evidence type="ECO:0000313" key="8">
    <source>
        <dbReference type="Proteomes" id="UP001056384"/>
    </source>
</evidence>
<dbReference type="GO" id="GO:0009277">
    <property type="term" value="C:fungal-type cell wall"/>
    <property type="evidence" value="ECO:0007669"/>
    <property type="project" value="TreeGrafter"/>
</dbReference>
<reference evidence="7" key="1">
    <citation type="submission" date="2022-06" db="EMBL/GenBank/DDBJ databases">
        <title>Complete genome sequences of two strains of the flax pathogen Septoria linicola.</title>
        <authorList>
            <person name="Lapalu N."/>
            <person name="Simon A."/>
            <person name="Demenou B."/>
            <person name="Paumier D."/>
            <person name="Guillot M.-P."/>
            <person name="Gout L."/>
            <person name="Valade R."/>
        </authorList>
    </citation>
    <scope>NUCLEOTIDE SEQUENCE</scope>
    <source>
        <strain evidence="7">SE15195</strain>
    </source>
</reference>
<dbReference type="PANTHER" id="PTHR16631">
    <property type="entry name" value="GLUCAN 1,3-BETA-GLUCOSIDASE"/>
    <property type="match status" value="1"/>
</dbReference>
<evidence type="ECO:0000256" key="5">
    <source>
        <dbReference type="ARBA" id="ARBA00022801"/>
    </source>
</evidence>
<proteinExistence type="inferred from homology"/>
<dbReference type="GO" id="GO:0042973">
    <property type="term" value="F:glucan endo-1,3-beta-D-glucosidase activity"/>
    <property type="evidence" value="ECO:0007669"/>
    <property type="project" value="UniProtKB-EC"/>
</dbReference>
<dbReference type="EMBL" id="CP099429">
    <property type="protein sequence ID" value="USW59474.1"/>
    <property type="molecule type" value="Genomic_DNA"/>
</dbReference>
<dbReference type="PANTHER" id="PTHR16631:SF13">
    <property type="entry name" value="GLUCAN ENDO-1,3-BETA-GLUCOSIDASE EGLC-RELATED"/>
    <property type="match status" value="1"/>
</dbReference>
<dbReference type="AlphaFoldDB" id="A0A9Q9ER35"/>
<gene>
    <name evidence="7" type="ORF">Slin15195_G127930</name>
</gene>
<evidence type="ECO:0000256" key="2">
    <source>
        <dbReference type="ARBA" id="ARBA00004196"/>
    </source>
</evidence>
<comment type="catalytic activity">
    <reaction evidence="1">
        <text>Hydrolysis of (1-&gt;3)-beta-D-glucosidic linkages in (1-&gt;3)-beta-D-glucans.</text>
        <dbReference type="EC" id="3.2.1.39"/>
    </reaction>
</comment>
<dbReference type="InterPro" id="IPR017853">
    <property type="entry name" value="GH"/>
</dbReference>
<name>A0A9Q9ER35_9PEZI</name>
<feature type="signal peptide" evidence="6">
    <location>
        <begin position="1"/>
        <end position="15"/>
    </location>
</feature>
<dbReference type="SUPFAM" id="SSF51445">
    <property type="entry name" value="(Trans)glycosidases"/>
    <property type="match status" value="1"/>
</dbReference>
<evidence type="ECO:0000256" key="1">
    <source>
        <dbReference type="ARBA" id="ARBA00000382"/>
    </source>
</evidence>
<organism evidence="7 8">
    <name type="scientific">Septoria linicola</name>
    <dbReference type="NCBI Taxonomy" id="215465"/>
    <lineage>
        <taxon>Eukaryota</taxon>
        <taxon>Fungi</taxon>
        <taxon>Dikarya</taxon>
        <taxon>Ascomycota</taxon>
        <taxon>Pezizomycotina</taxon>
        <taxon>Dothideomycetes</taxon>
        <taxon>Dothideomycetidae</taxon>
        <taxon>Mycosphaerellales</taxon>
        <taxon>Mycosphaerellaceae</taxon>
        <taxon>Septoria</taxon>
    </lineage>
</organism>
<dbReference type="EC" id="3.2.1.39" evidence="4"/>
<evidence type="ECO:0000313" key="7">
    <source>
        <dbReference type="EMBL" id="USW59474.1"/>
    </source>
</evidence>
<dbReference type="GO" id="GO:0009986">
    <property type="term" value="C:cell surface"/>
    <property type="evidence" value="ECO:0007669"/>
    <property type="project" value="TreeGrafter"/>
</dbReference>
<dbReference type="GO" id="GO:0005576">
    <property type="term" value="C:extracellular region"/>
    <property type="evidence" value="ECO:0007669"/>
    <property type="project" value="TreeGrafter"/>
</dbReference>
<keyword evidence="6" id="KW-0732">Signal</keyword>
<comment type="subcellular location">
    <subcellularLocation>
        <location evidence="2">Cell envelope</location>
    </subcellularLocation>
</comment>
<dbReference type="Proteomes" id="UP001056384">
    <property type="component" value="Chromosome 12"/>
</dbReference>
<keyword evidence="8" id="KW-1185">Reference proteome</keyword>
<sequence>MRVSALVSLIGLVSAQGIIRGFNSGGIGPNGKKSQQDFEAEFNKVKDLPGTSGFTSIRLFTTIQADTANDPTSAIPAAIATKTSLLLGLWASAGQDAFNQELTALKRALDQYGQAFIDLIIGISVGSEDLYRVTPTGIANKAGVGSSPDELVKYIQQTRDKLDGHDDLKNKIGHVDTWTAWVNETNFPVTAAVNWIGMDGYPYYETVKDNTIENAEGLFFDSYNATVGVSRGKPVWVTETGWPVAGPDSGKAKANVESAKKYWHAVACRLLGNINTWWFTLDDAKKDPNEISFSVIKPNLGDPIFDLSCSK</sequence>
<keyword evidence="5 7" id="KW-0378">Hydrolase</keyword>
<feature type="chain" id="PRO_5040450844" description="glucan endo-1,3-beta-D-glucosidase" evidence="6">
    <location>
        <begin position="16"/>
        <end position="311"/>
    </location>
</feature>